<evidence type="ECO:0000313" key="2">
    <source>
        <dbReference type="Proteomes" id="UP000005744"/>
    </source>
</evidence>
<dbReference type="Gene3D" id="3.30.1330.40">
    <property type="entry name" value="RutC-like"/>
    <property type="match status" value="1"/>
</dbReference>
<dbReference type="RefSeq" id="WP_002686129.1">
    <property type="nucleotide sequence ID" value="NZ_JH600070.1"/>
</dbReference>
<dbReference type="InterPro" id="IPR006175">
    <property type="entry name" value="YjgF/YER057c/UK114"/>
</dbReference>
<evidence type="ECO:0000313" key="1">
    <source>
        <dbReference type="EMBL" id="EIJ42875.1"/>
    </source>
</evidence>
<dbReference type="Proteomes" id="UP000005744">
    <property type="component" value="Unassembled WGS sequence"/>
</dbReference>
<protein>
    <submittedName>
        <fullName evidence="1">Putative translation initiation inhibitor, yjgF family</fullName>
    </submittedName>
</protein>
<dbReference type="PANTHER" id="PTHR43857">
    <property type="entry name" value="BLR7761 PROTEIN"/>
    <property type="match status" value="1"/>
</dbReference>
<dbReference type="EMBL" id="JH600070">
    <property type="protein sequence ID" value="EIJ42875.1"/>
    <property type="molecule type" value="Genomic_DNA"/>
</dbReference>
<gene>
    <name evidence="1" type="ORF">BegalDRAFT_2009</name>
</gene>
<sequence length="126" mass="13613">MQHQLISSGSPWEATVGYSRAVRVGNVIEVSGTVAAGDNGVVGKDDPYQQAQFILQKIEKALKDAGATLENVVRTRIYVTNISQWQAVGKAHGEVFSTIRPATTVLEISKLVNDDYLVEIEATAIV</sequence>
<accession>I3CGY2</accession>
<dbReference type="HOGENOM" id="CLU_100715_5_1_6"/>
<dbReference type="eggNOG" id="COG0251">
    <property type="taxonomic scope" value="Bacteria"/>
</dbReference>
<dbReference type="InterPro" id="IPR035959">
    <property type="entry name" value="RutC-like_sf"/>
</dbReference>
<dbReference type="CDD" id="cd06154">
    <property type="entry name" value="YjgF_YER057c_UK114_like_6"/>
    <property type="match status" value="1"/>
</dbReference>
<dbReference type="STRING" id="395493.BegalDRAFT_2009"/>
<dbReference type="PANTHER" id="PTHR43857:SF1">
    <property type="entry name" value="YJGH FAMILY PROTEIN"/>
    <property type="match status" value="1"/>
</dbReference>
<dbReference type="Pfam" id="PF01042">
    <property type="entry name" value="Ribonuc_L-PSP"/>
    <property type="match status" value="1"/>
</dbReference>
<dbReference type="OrthoDB" id="9799840at2"/>
<proteinExistence type="predicted"/>
<keyword evidence="2" id="KW-1185">Reference proteome</keyword>
<reference evidence="1 2" key="1">
    <citation type="submission" date="2011-11" db="EMBL/GenBank/DDBJ databases">
        <title>Improved High-Quality Draft sequence of Beggiatoa alba B18lD.</title>
        <authorList>
            <consortium name="US DOE Joint Genome Institute"/>
            <person name="Lucas S."/>
            <person name="Han J."/>
            <person name="Lapidus A."/>
            <person name="Cheng J.-F."/>
            <person name="Goodwin L."/>
            <person name="Pitluck S."/>
            <person name="Peters L."/>
            <person name="Mikhailova N."/>
            <person name="Held B."/>
            <person name="Detter J.C."/>
            <person name="Han C."/>
            <person name="Tapia R."/>
            <person name="Land M."/>
            <person name="Hauser L."/>
            <person name="Kyrpides N."/>
            <person name="Ivanova N."/>
            <person name="Pagani I."/>
            <person name="Samuel K."/>
            <person name="Teske A."/>
            <person name="Mueller J."/>
            <person name="Woyke T."/>
        </authorList>
    </citation>
    <scope>NUCLEOTIDE SEQUENCE [LARGE SCALE GENOMIC DNA]</scope>
    <source>
        <strain evidence="1 2">B18LD</strain>
    </source>
</reference>
<name>I3CGY2_9GAMM</name>
<dbReference type="AlphaFoldDB" id="I3CGY2"/>
<organism evidence="1 2">
    <name type="scientific">Beggiatoa alba B18LD</name>
    <dbReference type="NCBI Taxonomy" id="395493"/>
    <lineage>
        <taxon>Bacteria</taxon>
        <taxon>Pseudomonadati</taxon>
        <taxon>Pseudomonadota</taxon>
        <taxon>Gammaproteobacteria</taxon>
        <taxon>Thiotrichales</taxon>
        <taxon>Thiotrichaceae</taxon>
        <taxon>Beggiatoa</taxon>
    </lineage>
</organism>
<dbReference type="SUPFAM" id="SSF55298">
    <property type="entry name" value="YjgF-like"/>
    <property type="match status" value="1"/>
</dbReference>